<dbReference type="EMBL" id="KV968938">
    <property type="protein sequence ID" value="PIO16353.1"/>
    <property type="molecule type" value="Genomic_DNA"/>
</dbReference>
<reference evidence="2" key="1">
    <citation type="journal article" date="2017" name="Nat. Commun.">
        <title>The North American bullfrog draft genome provides insight into hormonal regulation of long noncoding RNA.</title>
        <authorList>
            <person name="Hammond S.A."/>
            <person name="Warren R.L."/>
            <person name="Vandervalk B.P."/>
            <person name="Kucuk E."/>
            <person name="Khan H."/>
            <person name="Gibb E.A."/>
            <person name="Pandoh P."/>
            <person name="Kirk H."/>
            <person name="Zhao Y."/>
            <person name="Jones M."/>
            <person name="Mungall A.J."/>
            <person name="Coope R."/>
            <person name="Pleasance S."/>
            <person name="Moore R.A."/>
            <person name="Holt R.A."/>
            <person name="Round J.M."/>
            <person name="Ohora S."/>
            <person name="Walle B.V."/>
            <person name="Veldhoen N."/>
            <person name="Helbing C.C."/>
            <person name="Birol I."/>
        </authorList>
    </citation>
    <scope>NUCLEOTIDE SEQUENCE [LARGE SCALE GENOMIC DNA]</scope>
</reference>
<dbReference type="Proteomes" id="UP000228934">
    <property type="component" value="Unassembled WGS sequence"/>
</dbReference>
<gene>
    <name evidence="1" type="ORF">AB205_0196300</name>
</gene>
<name>A0A2G9QMN0_AQUCT</name>
<organism evidence="1 2">
    <name type="scientific">Aquarana catesbeiana</name>
    <name type="common">American bullfrog</name>
    <name type="synonym">Rana catesbeiana</name>
    <dbReference type="NCBI Taxonomy" id="8400"/>
    <lineage>
        <taxon>Eukaryota</taxon>
        <taxon>Metazoa</taxon>
        <taxon>Chordata</taxon>
        <taxon>Craniata</taxon>
        <taxon>Vertebrata</taxon>
        <taxon>Euteleostomi</taxon>
        <taxon>Amphibia</taxon>
        <taxon>Batrachia</taxon>
        <taxon>Anura</taxon>
        <taxon>Neobatrachia</taxon>
        <taxon>Ranoidea</taxon>
        <taxon>Ranidae</taxon>
        <taxon>Aquarana</taxon>
    </lineage>
</organism>
<dbReference type="AlphaFoldDB" id="A0A2G9QMN0"/>
<accession>A0A2G9QMN0</accession>
<sequence>MEIPTVREIIIPSLVQCVMDVSSLLKLETDFWRPWETPGTTPALCVRYAVKAWRDKPFLQRKINHYARSMLML</sequence>
<evidence type="ECO:0000313" key="2">
    <source>
        <dbReference type="Proteomes" id="UP000228934"/>
    </source>
</evidence>
<proteinExistence type="predicted"/>
<keyword evidence="2" id="KW-1185">Reference proteome</keyword>
<evidence type="ECO:0000313" key="1">
    <source>
        <dbReference type="EMBL" id="PIO16353.1"/>
    </source>
</evidence>
<protein>
    <submittedName>
        <fullName evidence="1">Uncharacterized protein</fullName>
    </submittedName>
</protein>